<dbReference type="Proteomes" id="UP001197247">
    <property type="component" value="Unassembled WGS sequence"/>
</dbReference>
<organism evidence="4 5">
    <name type="scientific">Kineosporia corallincola</name>
    <dbReference type="NCBI Taxonomy" id="2835133"/>
    <lineage>
        <taxon>Bacteria</taxon>
        <taxon>Bacillati</taxon>
        <taxon>Actinomycetota</taxon>
        <taxon>Actinomycetes</taxon>
        <taxon>Kineosporiales</taxon>
        <taxon>Kineosporiaceae</taxon>
        <taxon>Kineosporia</taxon>
    </lineage>
</organism>
<accession>A0ABS5TSS5</accession>
<dbReference type="PANTHER" id="PTHR24171">
    <property type="entry name" value="ANKYRIN REPEAT DOMAIN-CONTAINING PROTEIN 39-RELATED"/>
    <property type="match status" value="1"/>
</dbReference>
<keyword evidence="5" id="KW-1185">Reference proteome</keyword>
<comment type="caution">
    <text evidence="4">The sequence shown here is derived from an EMBL/GenBank/DDBJ whole genome shotgun (WGS) entry which is preliminary data.</text>
</comment>
<protein>
    <submittedName>
        <fullName evidence="4">Ankyrin repeat domain-containing protein</fullName>
    </submittedName>
</protein>
<dbReference type="RefSeq" id="WP_214160416.1">
    <property type="nucleotide sequence ID" value="NZ_JAHBAY010000021.1"/>
</dbReference>
<evidence type="ECO:0000313" key="5">
    <source>
        <dbReference type="Proteomes" id="UP001197247"/>
    </source>
</evidence>
<evidence type="ECO:0000256" key="3">
    <source>
        <dbReference type="PROSITE-ProRule" id="PRU00023"/>
    </source>
</evidence>
<gene>
    <name evidence="4" type="ORF">KIH74_33335</name>
</gene>
<dbReference type="SUPFAM" id="SSF48403">
    <property type="entry name" value="Ankyrin repeat"/>
    <property type="match status" value="1"/>
</dbReference>
<dbReference type="PRINTS" id="PR01415">
    <property type="entry name" value="ANKYRIN"/>
</dbReference>
<dbReference type="SMART" id="SM00248">
    <property type="entry name" value="ANK"/>
    <property type="match status" value="3"/>
</dbReference>
<dbReference type="PROSITE" id="PS50297">
    <property type="entry name" value="ANK_REP_REGION"/>
    <property type="match status" value="2"/>
</dbReference>
<evidence type="ECO:0000256" key="2">
    <source>
        <dbReference type="ARBA" id="ARBA00023043"/>
    </source>
</evidence>
<keyword evidence="1" id="KW-0677">Repeat</keyword>
<dbReference type="InterPro" id="IPR002110">
    <property type="entry name" value="Ankyrin_rpt"/>
</dbReference>
<evidence type="ECO:0000256" key="1">
    <source>
        <dbReference type="ARBA" id="ARBA00022737"/>
    </source>
</evidence>
<feature type="repeat" description="ANK" evidence="3">
    <location>
        <begin position="44"/>
        <end position="76"/>
    </location>
</feature>
<sequence>MIDALRETDEFGRSPLHYAAADGDAAEVARLLAEGADPNQPDAVRFTPLHFAAQEQHPEVVALLISAGADTRGTDRWGNTPLWRAIFTAHGRREAADALLARGADPDAANSVGISPRRLAERMGLTGVLSPVTASIPVQFARQRD</sequence>
<dbReference type="PANTHER" id="PTHR24171:SF9">
    <property type="entry name" value="ANKYRIN REPEAT DOMAIN-CONTAINING PROTEIN 39"/>
    <property type="match status" value="1"/>
</dbReference>
<keyword evidence="2 3" id="KW-0040">ANK repeat</keyword>
<feature type="repeat" description="ANK" evidence="3">
    <location>
        <begin position="11"/>
        <end position="43"/>
    </location>
</feature>
<dbReference type="EMBL" id="JAHBAY010000021">
    <property type="protein sequence ID" value="MBT0773876.1"/>
    <property type="molecule type" value="Genomic_DNA"/>
</dbReference>
<reference evidence="4 5" key="1">
    <citation type="submission" date="2021-05" db="EMBL/GenBank/DDBJ databases">
        <title>Kineosporia and Streptomyces sp. nov. two new marine actinobacteria isolated from Coral.</title>
        <authorList>
            <person name="Buangrab K."/>
            <person name="Sutthacheep M."/>
            <person name="Yeemin T."/>
            <person name="Harunari E."/>
            <person name="Igarashi Y."/>
            <person name="Kanchanasin P."/>
            <person name="Tanasupawat S."/>
            <person name="Phongsopitanun W."/>
        </authorList>
    </citation>
    <scope>NUCLEOTIDE SEQUENCE [LARGE SCALE GENOMIC DNA]</scope>
    <source>
        <strain evidence="4 5">J2-2</strain>
    </source>
</reference>
<dbReference type="Pfam" id="PF12796">
    <property type="entry name" value="Ank_2"/>
    <property type="match status" value="1"/>
</dbReference>
<evidence type="ECO:0000313" key="4">
    <source>
        <dbReference type="EMBL" id="MBT0773876.1"/>
    </source>
</evidence>
<name>A0ABS5TSS5_9ACTN</name>
<feature type="repeat" description="ANK" evidence="3">
    <location>
        <begin position="77"/>
        <end position="111"/>
    </location>
</feature>
<dbReference type="Gene3D" id="1.25.40.20">
    <property type="entry name" value="Ankyrin repeat-containing domain"/>
    <property type="match status" value="2"/>
</dbReference>
<proteinExistence type="predicted"/>
<dbReference type="InterPro" id="IPR036770">
    <property type="entry name" value="Ankyrin_rpt-contain_sf"/>
</dbReference>
<dbReference type="PROSITE" id="PS50088">
    <property type="entry name" value="ANK_REPEAT"/>
    <property type="match status" value="3"/>
</dbReference>